<dbReference type="RefSeq" id="WP_146442158.1">
    <property type="nucleotide sequence ID" value="NZ_SJPR01000001.1"/>
</dbReference>
<keyword evidence="3" id="KW-1185">Reference proteome</keyword>
<evidence type="ECO:0000313" key="3">
    <source>
        <dbReference type="Proteomes" id="UP000317421"/>
    </source>
</evidence>
<feature type="domain" description="DUF1559" evidence="1">
    <location>
        <begin position="34"/>
        <end position="350"/>
    </location>
</feature>
<dbReference type="PANTHER" id="PTHR30093">
    <property type="entry name" value="GENERAL SECRETION PATHWAY PROTEIN G"/>
    <property type="match status" value="1"/>
</dbReference>
<dbReference type="Proteomes" id="UP000317421">
    <property type="component" value="Unassembled WGS sequence"/>
</dbReference>
<proteinExistence type="predicted"/>
<dbReference type="InterPro" id="IPR012902">
    <property type="entry name" value="N_methyl_site"/>
</dbReference>
<evidence type="ECO:0000259" key="1">
    <source>
        <dbReference type="Pfam" id="PF07596"/>
    </source>
</evidence>
<accession>A0A5C6AIZ1</accession>
<dbReference type="EMBL" id="SJPR01000001">
    <property type="protein sequence ID" value="TWT99437.1"/>
    <property type="molecule type" value="Genomic_DNA"/>
</dbReference>
<reference evidence="2 3" key="1">
    <citation type="submission" date="2019-02" db="EMBL/GenBank/DDBJ databases">
        <title>Deep-cultivation of Planctomycetes and their phenomic and genomic characterization uncovers novel biology.</title>
        <authorList>
            <person name="Wiegand S."/>
            <person name="Jogler M."/>
            <person name="Boedeker C."/>
            <person name="Pinto D."/>
            <person name="Vollmers J."/>
            <person name="Rivas-Marin E."/>
            <person name="Kohn T."/>
            <person name="Peeters S.H."/>
            <person name="Heuer A."/>
            <person name="Rast P."/>
            <person name="Oberbeckmann S."/>
            <person name="Bunk B."/>
            <person name="Jeske O."/>
            <person name="Meyerdierks A."/>
            <person name="Storesund J.E."/>
            <person name="Kallscheuer N."/>
            <person name="Luecker S."/>
            <person name="Lage O.M."/>
            <person name="Pohl T."/>
            <person name="Merkel B.J."/>
            <person name="Hornburger P."/>
            <person name="Mueller R.-W."/>
            <person name="Bruemmer F."/>
            <person name="Labrenz M."/>
            <person name="Spormann A.M."/>
            <person name="Op Den Camp H."/>
            <person name="Overmann J."/>
            <person name="Amann R."/>
            <person name="Jetten M.S.M."/>
            <person name="Mascher T."/>
            <person name="Medema M.H."/>
            <person name="Devos D.P."/>
            <person name="Kaster A.-K."/>
            <person name="Ovreas L."/>
            <person name="Rohde M."/>
            <person name="Galperin M.Y."/>
            <person name="Jogler C."/>
        </authorList>
    </citation>
    <scope>NUCLEOTIDE SEQUENCE [LARGE SCALE GENOMIC DNA]</scope>
    <source>
        <strain evidence="2 3">Pla108</strain>
    </source>
</reference>
<dbReference type="Gene3D" id="3.30.700.10">
    <property type="entry name" value="Glycoprotein, Type 4 Pilin"/>
    <property type="match status" value="1"/>
</dbReference>
<protein>
    <recommendedName>
        <fullName evidence="1">DUF1559 domain-containing protein</fullName>
    </recommendedName>
</protein>
<dbReference type="OrthoDB" id="255848at2"/>
<sequence>MSKKTSRVAFTLVELLVVIAIIGILVALLLPAVQAAREAARRNACTNNLKQLGLAALNYESARGTLPPGYLGSTLQDRPWLNANIGAGGALNQGVGVLVFTLPYVEESAIYDQFTESYPLGVDTNGPWYYNDTYDNYRRRRLAGTSIESFRCPSVPDQPPQSAYLDKMYFVVESGGLNSGSSGSDPTLAPLGLTNYAGVTGVVGPGGPQDRINDTDGLPYTLLGERSIRGELVGVFGRRTETPLAKVIDGTSKTLMFGEAPGTIGAGVGDTFTYTDTLFDGFSQGFVWAGWACLPTYYGLDASRDNGEPNPEAKYQTRWRLFGSVHSGGSVLFAMTDGSVHGLTKDIDLELFHNLSTMKGGEAASLP</sequence>
<dbReference type="InterPro" id="IPR011453">
    <property type="entry name" value="DUF1559"/>
</dbReference>
<dbReference type="AlphaFoldDB" id="A0A5C6AIZ1"/>
<dbReference type="Pfam" id="PF07596">
    <property type="entry name" value="SBP_bac_10"/>
    <property type="match status" value="1"/>
</dbReference>
<comment type="caution">
    <text evidence="2">The sequence shown here is derived from an EMBL/GenBank/DDBJ whole genome shotgun (WGS) entry which is preliminary data.</text>
</comment>
<dbReference type="SUPFAM" id="SSF54523">
    <property type="entry name" value="Pili subunits"/>
    <property type="match status" value="1"/>
</dbReference>
<evidence type="ECO:0000313" key="2">
    <source>
        <dbReference type="EMBL" id="TWT99437.1"/>
    </source>
</evidence>
<dbReference type="PANTHER" id="PTHR30093:SF2">
    <property type="entry name" value="TYPE II SECRETION SYSTEM PROTEIN H"/>
    <property type="match status" value="1"/>
</dbReference>
<dbReference type="NCBIfam" id="TIGR02532">
    <property type="entry name" value="IV_pilin_GFxxxE"/>
    <property type="match status" value="1"/>
</dbReference>
<gene>
    <name evidence="2" type="ORF">Pla108_03760</name>
</gene>
<organism evidence="2 3">
    <name type="scientific">Botrimarina colliarenosi</name>
    <dbReference type="NCBI Taxonomy" id="2528001"/>
    <lineage>
        <taxon>Bacteria</taxon>
        <taxon>Pseudomonadati</taxon>
        <taxon>Planctomycetota</taxon>
        <taxon>Planctomycetia</taxon>
        <taxon>Pirellulales</taxon>
        <taxon>Lacipirellulaceae</taxon>
        <taxon>Botrimarina</taxon>
    </lineage>
</organism>
<name>A0A5C6AIZ1_9BACT</name>
<dbReference type="InterPro" id="IPR045584">
    <property type="entry name" value="Pilin-like"/>
</dbReference>